<proteinExistence type="predicted"/>
<dbReference type="RefSeq" id="WP_309298270.1">
    <property type="nucleotide sequence ID" value="NZ_BSDO01000002.1"/>
</dbReference>
<dbReference type="Pfam" id="PF08795">
    <property type="entry name" value="DUF1796"/>
    <property type="match status" value="1"/>
</dbReference>
<reference evidence="1" key="1">
    <citation type="submission" date="2022-12" db="EMBL/GenBank/DDBJ databases">
        <title>Reference genome sequencing for broad-spectrum identification of bacterial and archaeal isolates by mass spectrometry.</title>
        <authorList>
            <person name="Sekiguchi Y."/>
            <person name="Tourlousse D.M."/>
        </authorList>
    </citation>
    <scope>NUCLEOTIDE SEQUENCE</scope>
    <source>
        <strain evidence="1">301</strain>
    </source>
</reference>
<name>A0A9W6CK78_XANFL</name>
<evidence type="ECO:0008006" key="3">
    <source>
        <dbReference type="Google" id="ProtNLM"/>
    </source>
</evidence>
<dbReference type="EMBL" id="BSDO01000002">
    <property type="protein sequence ID" value="GLI22249.1"/>
    <property type="molecule type" value="Genomic_DNA"/>
</dbReference>
<protein>
    <recommendedName>
        <fullName evidence="3">Papain-like cysteine peptidase</fullName>
    </recommendedName>
</protein>
<dbReference type="Proteomes" id="UP001144397">
    <property type="component" value="Unassembled WGS sequence"/>
</dbReference>
<accession>A0A9W6CK78</accession>
<dbReference type="InterPro" id="IPR014903">
    <property type="entry name" value="DUF1796"/>
</dbReference>
<sequence length="236" mass="26842">MGAMLSRLLRRNPTLVPDRIVSLGSVCEVAYQVRRLARSERAYPFDWWVTPLDSVLKVLDAGAPAVFEAAQLMKVPDYGGDRALYSRLSGTVHRHEFPAGEDYLALDEAELARRLIPKYEALQARLVDDCAEGTTLFVRKCLPEHDPRDDRLEETIDHLHAALATFAADPRLLLLDYAPVRPRPWLMTASVPRLRDHNDLGSERGWNRTFRALGIACRSGKKFRFDDLIETFEARQ</sequence>
<dbReference type="GeneID" id="95762711"/>
<evidence type="ECO:0000313" key="2">
    <source>
        <dbReference type="Proteomes" id="UP001144397"/>
    </source>
</evidence>
<evidence type="ECO:0000313" key="1">
    <source>
        <dbReference type="EMBL" id="GLI22249.1"/>
    </source>
</evidence>
<organism evidence="1 2">
    <name type="scientific">Xanthobacter flavus</name>
    <dbReference type="NCBI Taxonomy" id="281"/>
    <lineage>
        <taxon>Bacteria</taxon>
        <taxon>Pseudomonadati</taxon>
        <taxon>Pseudomonadota</taxon>
        <taxon>Alphaproteobacteria</taxon>
        <taxon>Hyphomicrobiales</taxon>
        <taxon>Xanthobacteraceae</taxon>
        <taxon>Xanthobacter</taxon>
    </lineage>
</organism>
<comment type="caution">
    <text evidence="1">The sequence shown here is derived from an EMBL/GenBank/DDBJ whole genome shotgun (WGS) entry which is preliminary data.</text>
</comment>
<gene>
    <name evidence="1" type="ORF">XFLAVUS301_19230</name>
</gene>
<dbReference type="AlphaFoldDB" id="A0A9W6CK78"/>